<organism evidence="7 8">
    <name type="scientific">Eiseniibacteriota bacterium</name>
    <dbReference type="NCBI Taxonomy" id="2212470"/>
    <lineage>
        <taxon>Bacteria</taxon>
        <taxon>Candidatus Eiseniibacteriota</taxon>
    </lineage>
</organism>
<feature type="compositionally biased region" description="Low complexity" evidence="6">
    <location>
        <begin position="140"/>
        <end position="153"/>
    </location>
</feature>
<evidence type="ECO:0000256" key="1">
    <source>
        <dbReference type="ARBA" id="ARBA00008777"/>
    </source>
</evidence>
<dbReference type="InterPro" id="IPR036373">
    <property type="entry name" value="Ribosomal_bL17_sf"/>
</dbReference>
<sequence length="153" mass="17530">MRHRKSGRQLSRTASHRRALLRNLVTELFRHERIETTEAKAKEARRVADRMVTLAKRGDLHARRQVDSYLQSKEVTKKLFSTIAPWYAERNGGYTRVLKTRHRLGDGGEMAFLELVKTEEQMEADRQREREAAEAKANKAAETAEANAAAQQG</sequence>
<comment type="subunit">
    <text evidence="4">Part of the 50S ribosomal subunit. Contacts protein L32.</text>
</comment>
<protein>
    <recommendedName>
        <fullName evidence="4">Large ribosomal subunit protein bL17</fullName>
    </recommendedName>
</protein>
<keyword evidence="3 4" id="KW-0687">Ribonucleoprotein</keyword>
<dbReference type="NCBIfam" id="TIGR00059">
    <property type="entry name" value="L17"/>
    <property type="match status" value="1"/>
</dbReference>
<comment type="similarity">
    <text evidence="1 4 5">Belongs to the bacterial ribosomal protein bL17 family.</text>
</comment>
<dbReference type="GO" id="GO:0022625">
    <property type="term" value="C:cytosolic large ribosomal subunit"/>
    <property type="evidence" value="ECO:0007669"/>
    <property type="project" value="TreeGrafter"/>
</dbReference>
<dbReference type="SUPFAM" id="SSF64263">
    <property type="entry name" value="Prokaryotic ribosomal protein L17"/>
    <property type="match status" value="1"/>
</dbReference>
<dbReference type="GO" id="GO:0006412">
    <property type="term" value="P:translation"/>
    <property type="evidence" value="ECO:0007669"/>
    <property type="project" value="UniProtKB-UniRule"/>
</dbReference>
<keyword evidence="2 4" id="KW-0689">Ribosomal protein</keyword>
<dbReference type="PROSITE" id="PS01167">
    <property type="entry name" value="RIBOSOMAL_L17"/>
    <property type="match status" value="1"/>
</dbReference>
<gene>
    <name evidence="4 7" type="primary">rplQ</name>
    <name evidence="7" type="ORF">HKN21_00200</name>
</gene>
<dbReference type="GO" id="GO:0003735">
    <property type="term" value="F:structural constituent of ribosome"/>
    <property type="evidence" value="ECO:0007669"/>
    <property type="project" value="InterPro"/>
</dbReference>
<dbReference type="AlphaFoldDB" id="A0A7Y2E8B0"/>
<evidence type="ECO:0000256" key="4">
    <source>
        <dbReference type="HAMAP-Rule" id="MF_01368"/>
    </source>
</evidence>
<evidence type="ECO:0000313" key="7">
    <source>
        <dbReference type="EMBL" id="NNF05154.1"/>
    </source>
</evidence>
<comment type="caution">
    <text evidence="7">The sequence shown here is derived from an EMBL/GenBank/DDBJ whole genome shotgun (WGS) entry which is preliminary data.</text>
</comment>
<dbReference type="PANTHER" id="PTHR14413:SF16">
    <property type="entry name" value="LARGE RIBOSOMAL SUBUNIT PROTEIN BL17M"/>
    <property type="match status" value="1"/>
</dbReference>
<dbReference type="Pfam" id="PF01196">
    <property type="entry name" value="Ribosomal_L17"/>
    <property type="match status" value="1"/>
</dbReference>
<accession>A0A7Y2E8B0</accession>
<dbReference type="PANTHER" id="PTHR14413">
    <property type="entry name" value="RIBOSOMAL PROTEIN L17"/>
    <property type="match status" value="1"/>
</dbReference>
<evidence type="ECO:0000313" key="8">
    <source>
        <dbReference type="Proteomes" id="UP000547674"/>
    </source>
</evidence>
<dbReference type="Gene3D" id="3.90.1030.10">
    <property type="entry name" value="Ribosomal protein L17"/>
    <property type="match status" value="1"/>
</dbReference>
<evidence type="ECO:0000256" key="3">
    <source>
        <dbReference type="ARBA" id="ARBA00023274"/>
    </source>
</evidence>
<evidence type="ECO:0000256" key="5">
    <source>
        <dbReference type="RuleBase" id="RU000660"/>
    </source>
</evidence>
<dbReference type="Proteomes" id="UP000547674">
    <property type="component" value="Unassembled WGS sequence"/>
</dbReference>
<reference evidence="7 8" key="1">
    <citation type="submission" date="2020-03" db="EMBL/GenBank/DDBJ databases">
        <title>Metabolic flexibility allows generalist bacteria to become dominant in a frequently disturbed ecosystem.</title>
        <authorList>
            <person name="Chen Y.-J."/>
            <person name="Leung P.M."/>
            <person name="Bay S.K."/>
            <person name="Hugenholtz P."/>
            <person name="Kessler A.J."/>
            <person name="Shelley G."/>
            <person name="Waite D.W."/>
            <person name="Cook P.L."/>
            <person name="Greening C."/>
        </authorList>
    </citation>
    <scope>NUCLEOTIDE SEQUENCE [LARGE SCALE GENOMIC DNA]</scope>
    <source>
        <strain evidence="7">SS_bin_28</strain>
    </source>
</reference>
<dbReference type="InterPro" id="IPR047859">
    <property type="entry name" value="Ribosomal_bL17_CS"/>
</dbReference>
<feature type="region of interest" description="Disordered" evidence="6">
    <location>
        <begin position="121"/>
        <end position="153"/>
    </location>
</feature>
<dbReference type="HAMAP" id="MF_01368">
    <property type="entry name" value="Ribosomal_bL17"/>
    <property type="match status" value="1"/>
</dbReference>
<dbReference type="EMBL" id="JABDJR010000003">
    <property type="protein sequence ID" value="NNF05154.1"/>
    <property type="molecule type" value="Genomic_DNA"/>
</dbReference>
<evidence type="ECO:0000256" key="2">
    <source>
        <dbReference type="ARBA" id="ARBA00022980"/>
    </source>
</evidence>
<feature type="compositionally biased region" description="Basic and acidic residues" evidence="6">
    <location>
        <begin position="121"/>
        <end position="139"/>
    </location>
</feature>
<dbReference type="FunFam" id="3.90.1030.10:FF:000001">
    <property type="entry name" value="50S ribosomal protein L17"/>
    <property type="match status" value="1"/>
</dbReference>
<dbReference type="InterPro" id="IPR000456">
    <property type="entry name" value="Ribosomal_bL17"/>
</dbReference>
<evidence type="ECO:0000256" key="6">
    <source>
        <dbReference type="SAM" id="MobiDB-lite"/>
    </source>
</evidence>
<proteinExistence type="inferred from homology"/>
<name>A0A7Y2E8B0_UNCEI</name>